<evidence type="ECO:0000256" key="2">
    <source>
        <dbReference type="ARBA" id="ARBA00007664"/>
    </source>
</evidence>
<dbReference type="InterPro" id="IPR009003">
    <property type="entry name" value="Peptidase_S1_PA"/>
</dbReference>
<feature type="domain" description="Peptidase S1" evidence="13">
    <location>
        <begin position="28"/>
        <end position="264"/>
    </location>
</feature>
<dbReference type="Proteomes" id="UP001497472">
    <property type="component" value="Unassembled WGS sequence"/>
</dbReference>
<accession>A0AAV1IVT1</accession>
<evidence type="ECO:0000256" key="5">
    <source>
        <dbReference type="ARBA" id="ARBA00022801"/>
    </source>
</evidence>
<dbReference type="PROSITE" id="PS00134">
    <property type="entry name" value="TRYPSIN_HIS"/>
    <property type="match status" value="1"/>
</dbReference>
<comment type="subcellular location">
    <subcellularLocation>
        <location evidence="1">Secreted</location>
        <location evidence="1">Extracellular space</location>
    </subcellularLocation>
</comment>
<organism evidence="14 15">
    <name type="scientific">Leptosia nina</name>
    <dbReference type="NCBI Taxonomy" id="320188"/>
    <lineage>
        <taxon>Eukaryota</taxon>
        <taxon>Metazoa</taxon>
        <taxon>Ecdysozoa</taxon>
        <taxon>Arthropoda</taxon>
        <taxon>Hexapoda</taxon>
        <taxon>Insecta</taxon>
        <taxon>Pterygota</taxon>
        <taxon>Neoptera</taxon>
        <taxon>Endopterygota</taxon>
        <taxon>Lepidoptera</taxon>
        <taxon>Glossata</taxon>
        <taxon>Ditrysia</taxon>
        <taxon>Papilionoidea</taxon>
        <taxon>Pieridae</taxon>
        <taxon>Pierinae</taxon>
        <taxon>Leptosia</taxon>
    </lineage>
</organism>
<dbReference type="InterPro" id="IPR033116">
    <property type="entry name" value="TRYPSIN_SER"/>
</dbReference>
<comment type="similarity">
    <text evidence="2">Belongs to the peptidase S1 family.</text>
</comment>
<dbReference type="AlphaFoldDB" id="A0AAV1IVT1"/>
<evidence type="ECO:0000256" key="9">
    <source>
        <dbReference type="ARBA" id="ARBA00055534"/>
    </source>
</evidence>
<evidence type="ECO:0000256" key="8">
    <source>
        <dbReference type="ARBA" id="ARBA00023240"/>
    </source>
</evidence>
<evidence type="ECO:0000256" key="10">
    <source>
        <dbReference type="ARBA" id="ARBA00084094"/>
    </source>
</evidence>
<protein>
    <recommendedName>
        <fullName evidence="13">Peptidase S1 domain-containing protein</fullName>
    </recommendedName>
</protein>
<evidence type="ECO:0000256" key="1">
    <source>
        <dbReference type="ARBA" id="ARBA00004239"/>
    </source>
</evidence>
<dbReference type="InterPro" id="IPR018114">
    <property type="entry name" value="TRYPSIN_HIS"/>
</dbReference>
<dbReference type="GO" id="GO:0005576">
    <property type="term" value="C:extracellular region"/>
    <property type="evidence" value="ECO:0007669"/>
    <property type="project" value="UniProtKB-SubCell"/>
</dbReference>
<evidence type="ECO:0000259" key="13">
    <source>
        <dbReference type="PROSITE" id="PS50240"/>
    </source>
</evidence>
<dbReference type="CDD" id="cd00190">
    <property type="entry name" value="Tryp_SPc"/>
    <property type="match status" value="1"/>
</dbReference>
<dbReference type="InterPro" id="IPR001314">
    <property type="entry name" value="Peptidase_S1A"/>
</dbReference>
<keyword evidence="5 11" id="KW-0378">Hydrolase</keyword>
<evidence type="ECO:0000256" key="7">
    <source>
        <dbReference type="ARBA" id="ARBA00023157"/>
    </source>
</evidence>
<dbReference type="Gene3D" id="2.40.10.10">
    <property type="entry name" value="Trypsin-like serine proteases"/>
    <property type="match status" value="1"/>
</dbReference>
<feature type="signal peptide" evidence="12">
    <location>
        <begin position="1"/>
        <end position="17"/>
    </location>
</feature>
<keyword evidence="7" id="KW-1015">Disulfide bond</keyword>
<comment type="function">
    <text evidence="9">Fibrinolytic activity; shows preferential cleavage of Arg-Gly bonds in all three fibrinogen chains. Contact with the caterpillars causes severe bleeding, due the anticoagulant effect of the protein.</text>
</comment>
<evidence type="ECO:0000313" key="15">
    <source>
        <dbReference type="Proteomes" id="UP001497472"/>
    </source>
</evidence>
<sequence>MSFIILILCLYSVGISGRRLPEHYQGRIINGDVTTIDQYPSAAVPLLYDCFINVYREFCGASIINSRTILTAAHCIVQHVPISYWQMRVGSTFSNRGGVVHPASKIFIYPYYNSRTEDNDIGLIQTSVPFSFNSLVSPARIAEWNYYLPDGEPVTAVGWGMNDTSSHIGSDQLRKIHLNTINWKLCDTIFQKIGLSVDENMLCIGIPGGGVGGQCGGDSGSPVYHNDVIVGVCSWGHEECDNPNFPHVNMLVSRYAYWIKDNAK</sequence>
<keyword evidence="6 11" id="KW-0720">Serine protease</keyword>
<dbReference type="InterPro" id="IPR001254">
    <property type="entry name" value="Trypsin_dom"/>
</dbReference>
<dbReference type="InterPro" id="IPR050430">
    <property type="entry name" value="Peptidase_S1"/>
</dbReference>
<evidence type="ECO:0000256" key="3">
    <source>
        <dbReference type="ARBA" id="ARBA00022656"/>
    </source>
</evidence>
<reference evidence="14 15" key="1">
    <citation type="submission" date="2023-11" db="EMBL/GenBank/DDBJ databases">
        <authorList>
            <person name="Okamura Y."/>
        </authorList>
    </citation>
    <scope>NUCLEOTIDE SEQUENCE [LARGE SCALE GENOMIC DNA]</scope>
</reference>
<dbReference type="GO" id="GO:0090729">
    <property type="term" value="F:toxin activity"/>
    <property type="evidence" value="ECO:0007669"/>
    <property type="project" value="UniProtKB-KW"/>
</dbReference>
<keyword evidence="4 11" id="KW-0645">Protease</keyword>
<comment type="caution">
    <text evidence="14">The sequence shown here is derived from an EMBL/GenBank/DDBJ whole genome shotgun (WGS) entry which is preliminary data.</text>
</comment>
<feature type="chain" id="PRO_5043662316" description="Peptidase S1 domain-containing protein" evidence="12">
    <location>
        <begin position="18"/>
        <end position="264"/>
    </location>
</feature>
<dbReference type="SUPFAM" id="SSF50494">
    <property type="entry name" value="Trypsin-like serine proteases"/>
    <property type="match status" value="1"/>
</dbReference>
<dbReference type="GO" id="GO:0004252">
    <property type="term" value="F:serine-type endopeptidase activity"/>
    <property type="evidence" value="ECO:0007669"/>
    <property type="project" value="InterPro"/>
</dbReference>
<keyword evidence="8" id="KW-1199">Hemostasis impairing toxin</keyword>
<keyword evidence="3" id="KW-0800">Toxin</keyword>
<evidence type="ECO:0000256" key="11">
    <source>
        <dbReference type="RuleBase" id="RU363034"/>
    </source>
</evidence>
<evidence type="ECO:0000256" key="4">
    <source>
        <dbReference type="ARBA" id="ARBA00022670"/>
    </source>
</evidence>
<evidence type="ECO:0000256" key="6">
    <source>
        <dbReference type="ARBA" id="ARBA00022825"/>
    </source>
</evidence>
<dbReference type="GO" id="GO:0006508">
    <property type="term" value="P:proteolysis"/>
    <property type="evidence" value="ECO:0007669"/>
    <property type="project" value="UniProtKB-KW"/>
</dbReference>
<evidence type="ECO:0000313" key="14">
    <source>
        <dbReference type="EMBL" id="CAK1540238.1"/>
    </source>
</evidence>
<dbReference type="SMART" id="SM00020">
    <property type="entry name" value="Tryp_SPc"/>
    <property type="match status" value="1"/>
</dbReference>
<keyword evidence="10" id="KW-1205">Fibrinolytic toxin</keyword>
<dbReference type="InterPro" id="IPR043504">
    <property type="entry name" value="Peptidase_S1_PA_chymotrypsin"/>
</dbReference>
<dbReference type="PANTHER" id="PTHR24276:SF91">
    <property type="entry name" value="AT26814P-RELATED"/>
    <property type="match status" value="1"/>
</dbReference>
<name>A0AAV1IVT1_9NEOP</name>
<proteinExistence type="inferred from homology"/>
<dbReference type="PROSITE" id="PS00135">
    <property type="entry name" value="TRYPSIN_SER"/>
    <property type="match status" value="1"/>
</dbReference>
<evidence type="ECO:0000256" key="12">
    <source>
        <dbReference type="SAM" id="SignalP"/>
    </source>
</evidence>
<dbReference type="PANTHER" id="PTHR24276">
    <property type="entry name" value="POLYSERASE-RELATED"/>
    <property type="match status" value="1"/>
</dbReference>
<dbReference type="PROSITE" id="PS50240">
    <property type="entry name" value="TRYPSIN_DOM"/>
    <property type="match status" value="1"/>
</dbReference>
<keyword evidence="15" id="KW-1185">Reference proteome</keyword>
<keyword evidence="12" id="KW-0732">Signal</keyword>
<gene>
    <name evidence="14" type="ORF">LNINA_LOCUS307</name>
</gene>
<dbReference type="Pfam" id="PF00089">
    <property type="entry name" value="Trypsin"/>
    <property type="match status" value="1"/>
</dbReference>
<dbReference type="PRINTS" id="PR00722">
    <property type="entry name" value="CHYMOTRYPSIN"/>
</dbReference>
<dbReference type="EMBL" id="CAVLEF010000001">
    <property type="protein sequence ID" value="CAK1540238.1"/>
    <property type="molecule type" value="Genomic_DNA"/>
</dbReference>
<dbReference type="FunFam" id="2.40.10.10:FF:000068">
    <property type="entry name" value="transmembrane protease serine 2"/>
    <property type="match status" value="1"/>
</dbReference>